<dbReference type="Proteomes" id="UP000516028">
    <property type="component" value="Chromosome"/>
</dbReference>
<dbReference type="AlphaFoldDB" id="A0A7H0GKC4"/>
<proteinExistence type="inferred from homology"/>
<evidence type="ECO:0000256" key="5">
    <source>
        <dbReference type="ARBA" id="ARBA00022840"/>
    </source>
</evidence>
<protein>
    <submittedName>
        <fullName evidence="8">ABC transporter ATP-binding protein</fullName>
    </submittedName>
</protein>
<accession>A0A7H0GKC4</accession>
<dbReference type="Gene3D" id="3.40.50.300">
    <property type="entry name" value="P-loop containing nucleotide triphosphate hydrolases"/>
    <property type="match status" value="1"/>
</dbReference>
<dbReference type="SUPFAM" id="SSF52540">
    <property type="entry name" value="P-loop containing nucleoside triphosphate hydrolases"/>
    <property type="match status" value="1"/>
</dbReference>
<sequence length="237" mass="25837">MRTLEVNDIVVHYGLVEALHGVSFKVDAGRIVALIGSNGAGKSTTLKALMGLKKLTSGSLVLDGERMDTSNAAQRVSMGIALSPEGRRLFPRMSVWENLMVGAHTVRSSEQKKKSLERVYELFPRVQERRQQMAGSLSGGEQQMVAIGRAMMSSPQILMLDEPSLGIAPKIVSEIAQAIQRLNRETGTSVILVEQNARLALKMSDHAYVFEQGLVIRSGSGQELLNDSFVQKAFLGI</sequence>
<dbReference type="RefSeq" id="WP_187724335.1">
    <property type="nucleotide sequence ID" value="NZ_CP060783.1"/>
</dbReference>
<name>A0A7H0GKC4_9BURK</name>
<dbReference type="InterPro" id="IPR003593">
    <property type="entry name" value="AAA+_ATPase"/>
</dbReference>
<evidence type="ECO:0000256" key="3">
    <source>
        <dbReference type="ARBA" id="ARBA00022475"/>
    </source>
</evidence>
<dbReference type="InterPro" id="IPR003439">
    <property type="entry name" value="ABC_transporter-like_ATP-bd"/>
</dbReference>
<evidence type="ECO:0000256" key="1">
    <source>
        <dbReference type="ARBA" id="ARBA00005417"/>
    </source>
</evidence>
<reference evidence="8 9" key="1">
    <citation type="submission" date="2020-08" db="EMBL/GenBank/DDBJ databases">
        <title>Genome sequence of Diaphorobacter aerolatus KACC 16536T.</title>
        <authorList>
            <person name="Hyun D.-W."/>
            <person name="Bae J.-W."/>
        </authorList>
    </citation>
    <scope>NUCLEOTIDE SEQUENCE [LARGE SCALE GENOMIC DNA]</scope>
    <source>
        <strain evidence="8 9">KACC 16536</strain>
    </source>
</reference>
<dbReference type="EMBL" id="CP060783">
    <property type="protein sequence ID" value="QNP48740.1"/>
    <property type="molecule type" value="Genomic_DNA"/>
</dbReference>
<dbReference type="SMART" id="SM00382">
    <property type="entry name" value="AAA"/>
    <property type="match status" value="1"/>
</dbReference>
<keyword evidence="5 8" id="KW-0067">ATP-binding</keyword>
<dbReference type="Pfam" id="PF00005">
    <property type="entry name" value="ABC_tran"/>
    <property type="match status" value="1"/>
</dbReference>
<gene>
    <name evidence="8" type="ORF">H9K75_00285</name>
</gene>
<keyword evidence="2" id="KW-0813">Transport</keyword>
<dbReference type="GO" id="GO:0005524">
    <property type="term" value="F:ATP binding"/>
    <property type="evidence" value="ECO:0007669"/>
    <property type="project" value="UniProtKB-KW"/>
</dbReference>
<evidence type="ECO:0000256" key="6">
    <source>
        <dbReference type="ARBA" id="ARBA00022970"/>
    </source>
</evidence>
<keyword evidence="9" id="KW-1185">Reference proteome</keyword>
<dbReference type="GO" id="GO:0016887">
    <property type="term" value="F:ATP hydrolysis activity"/>
    <property type="evidence" value="ECO:0007669"/>
    <property type="project" value="InterPro"/>
</dbReference>
<evidence type="ECO:0000313" key="9">
    <source>
        <dbReference type="Proteomes" id="UP000516028"/>
    </source>
</evidence>
<dbReference type="InterPro" id="IPR017871">
    <property type="entry name" value="ABC_transporter-like_CS"/>
</dbReference>
<dbReference type="PROSITE" id="PS00211">
    <property type="entry name" value="ABC_TRANSPORTER_1"/>
    <property type="match status" value="1"/>
</dbReference>
<evidence type="ECO:0000313" key="8">
    <source>
        <dbReference type="EMBL" id="QNP48740.1"/>
    </source>
</evidence>
<keyword evidence="4" id="KW-0547">Nucleotide-binding</keyword>
<evidence type="ECO:0000259" key="7">
    <source>
        <dbReference type="PROSITE" id="PS50893"/>
    </source>
</evidence>
<comment type="similarity">
    <text evidence="1">Belongs to the ABC transporter superfamily.</text>
</comment>
<keyword evidence="6" id="KW-0029">Amino-acid transport</keyword>
<keyword evidence="3" id="KW-1003">Cell membrane</keyword>
<dbReference type="PANTHER" id="PTHR43820:SF4">
    <property type="entry name" value="HIGH-AFFINITY BRANCHED-CHAIN AMINO ACID TRANSPORT ATP-BINDING PROTEIN LIVF"/>
    <property type="match status" value="1"/>
</dbReference>
<evidence type="ECO:0000256" key="4">
    <source>
        <dbReference type="ARBA" id="ARBA00022741"/>
    </source>
</evidence>
<organism evidence="8 9">
    <name type="scientific">Diaphorobacter aerolatus</name>
    <dbReference type="NCBI Taxonomy" id="1288495"/>
    <lineage>
        <taxon>Bacteria</taxon>
        <taxon>Pseudomonadati</taxon>
        <taxon>Pseudomonadota</taxon>
        <taxon>Betaproteobacteria</taxon>
        <taxon>Burkholderiales</taxon>
        <taxon>Comamonadaceae</taxon>
        <taxon>Diaphorobacter</taxon>
    </lineage>
</organism>
<dbReference type="InterPro" id="IPR027417">
    <property type="entry name" value="P-loop_NTPase"/>
</dbReference>
<dbReference type="PANTHER" id="PTHR43820">
    <property type="entry name" value="HIGH-AFFINITY BRANCHED-CHAIN AMINO ACID TRANSPORT ATP-BINDING PROTEIN LIVF"/>
    <property type="match status" value="1"/>
</dbReference>
<dbReference type="PROSITE" id="PS50893">
    <property type="entry name" value="ABC_TRANSPORTER_2"/>
    <property type="match status" value="1"/>
</dbReference>
<dbReference type="GO" id="GO:0015807">
    <property type="term" value="P:L-amino acid transport"/>
    <property type="evidence" value="ECO:0007669"/>
    <property type="project" value="TreeGrafter"/>
</dbReference>
<dbReference type="KEGG" id="daer:H9K75_00285"/>
<dbReference type="CDD" id="cd03224">
    <property type="entry name" value="ABC_TM1139_LivF_branched"/>
    <property type="match status" value="1"/>
</dbReference>
<keyword evidence="3" id="KW-0472">Membrane</keyword>
<evidence type="ECO:0000256" key="2">
    <source>
        <dbReference type="ARBA" id="ARBA00022448"/>
    </source>
</evidence>
<dbReference type="InterPro" id="IPR052156">
    <property type="entry name" value="BCAA_Transport_ATP-bd_LivF"/>
</dbReference>
<dbReference type="GO" id="GO:0015658">
    <property type="term" value="F:branched-chain amino acid transmembrane transporter activity"/>
    <property type="evidence" value="ECO:0007669"/>
    <property type="project" value="TreeGrafter"/>
</dbReference>
<feature type="domain" description="ABC transporter" evidence="7">
    <location>
        <begin position="4"/>
        <end position="237"/>
    </location>
</feature>